<dbReference type="Pfam" id="PF13673">
    <property type="entry name" value="Acetyltransf_10"/>
    <property type="match status" value="1"/>
</dbReference>
<keyword evidence="2" id="KW-0808">Transferase</keyword>
<accession>A0A1K0F9I7</accession>
<dbReference type="AlphaFoldDB" id="A0A1K0F9I7"/>
<name>A0A1K0F9I7_9ACTN</name>
<feature type="domain" description="N-acetyltransferase" evidence="1">
    <location>
        <begin position="10"/>
        <end position="147"/>
    </location>
</feature>
<protein>
    <submittedName>
        <fullName evidence="2">GNAT family N-acetyltransferase</fullName>
    </submittedName>
</protein>
<proteinExistence type="predicted"/>
<evidence type="ECO:0000313" key="3">
    <source>
        <dbReference type="Proteomes" id="UP000182486"/>
    </source>
</evidence>
<dbReference type="SUPFAM" id="SSF55729">
    <property type="entry name" value="Acyl-CoA N-acyltransferases (Nat)"/>
    <property type="match status" value="1"/>
</dbReference>
<dbReference type="PROSITE" id="PS51186">
    <property type="entry name" value="GNAT"/>
    <property type="match status" value="1"/>
</dbReference>
<dbReference type="InterPro" id="IPR000182">
    <property type="entry name" value="GNAT_dom"/>
</dbReference>
<dbReference type="GO" id="GO:0016747">
    <property type="term" value="F:acyltransferase activity, transferring groups other than amino-acyl groups"/>
    <property type="evidence" value="ECO:0007669"/>
    <property type="project" value="InterPro"/>
</dbReference>
<comment type="caution">
    <text evidence="2">The sequence shown here is derived from an EMBL/GenBank/DDBJ whole genome shotgun (WGS) entry which is preliminary data.</text>
</comment>
<dbReference type="RefSeq" id="WP_071810267.1">
    <property type="nucleotide sequence ID" value="NZ_MEIA01000573.1"/>
</dbReference>
<dbReference type="InterPro" id="IPR016181">
    <property type="entry name" value="Acyl_CoA_acyltransferase"/>
</dbReference>
<evidence type="ECO:0000259" key="1">
    <source>
        <dbReference type="PROSITE" id="PS51186"/>
    </source>
</evidence>
<sequence>MHSPEEIRVASFRELGVATLYAILKLRVDVFVVEQACPYPELDGRDDEPGTRHVWLTRGDEILAYLRILDNGGADQIGRVVTAASARQGGYASRLVAHALTIIGDRPATLESQAPLTGFYGRFGFEVAGDAYEEDGITHVPMVRAARR</sequence>
<reference evidence="2" key="1">
    <citation type="submission" date="2016-09" db="EMBL/GenBank/DDBJ databases">
        <title>Couchioplanes caeruleus draft genome sequence.</title>
        <authorList>
            <person name="Sheehan J."/>
            <person name="Caffrey P."/>
        </authorList>
    </citation>
    <scope>NUCLEOTIDE SEQUENCE [LARGE SCALE GENOMIC DNA]</scope>
    <source>
        <strain evidence="2">DSM 43634</strain>
    </source>
</reference>
<keyword evidence="3" id="KW-1185">Reference proteome</keyword>
<gene>
    <name evidence="2" type="ORF">BG844_37790</name>
</gene>
<dbReference type="EMBL" id="MEIA01000573">
    <property type="protein sequence ID" value="OJF09400.1"/>
    <property type="molecule type" value="Genomic_DNA"/>
</dbReference>
<dbReference type="Gene3D" id="3.40.630.30">
    <property type="match status" value="1"/>
</dbReference>
<evidence type="ECO:0000313" key="2">
    <source>
        <dbReference type="EMBL" id="OJF09400.1"/>
    </source>
</evidence>
<organism evidence="2 3">
    <name type="scientific">Couchioplanes caeruleus subsp. caeruleus</name>
    <dbReference type="NCBI Taxonomy" id="56427"/>
    <lineage>
        <taxon>Bacteria</taxon>
        <taxon>Bacillati</taxon>
        <taxon>Actinomycetota</taxon>
        <taxon>Actinomycetes</taxon>
        <taxon>Micromonosporales</taxon>
        <taxon>Micromonosporaceae</taxon>
        <taxon>Couchioplanes</taxon>
    </lineage>
</organism>
<dbReference type="Proteomes" id="UP000182486">
    <property type="component" value="Unassembled WGS sequence"/>
</dbReference>